<dbReference type="RefSeq" id="WP_048140785.1">
    <property type="nucleotide sequence ID" value="NZ_CP009516.1"/>
</dbReference>
<dbReference type="KEGG" id="mhor:MSHOH_2765"/>
<protein>
    <submittedName>
        <fullName evidence="2">Uncharacterized protein</fullName>
    </submittedName>
</protein>
<dbReference type="InterPro" id="IPR011010">
    <property type="entry name" value="DNA_brk_join_enz"/>
</dbReference>
<evidence type="ECO:0000313" key="2">
    <source>
        <dbReference type="EMBL" id="AKB79248.1"/>
    </source>
</evidence>
<dbReference type="InterPro" id="IPR013762">
    <property type="entry name" value="Integrase-like_cat_sf"/>
</dbReference>
<dbReference type="Gene3D" id="1.10.443.10">
    <property type="entry name" value="Intergrase catalytic core"/>
    <property type="match status" value="1"/>
</dbReference>
<dbReference type="GO" id="GO:0006310">
    <property type="term" value="P:DNA recombination"/>
    <property type="evidence" value="ECO:0007669"/>
    <property type="project" value="UniProtKB-KW"/>
</dbReference>
<proteinExistence type="predicted"/>
<dbReference type="Proteomes" id="UP000033101">
    <property type="component" value="Chromosome"/>
</dbReference>
<dbReference type="PATRIC" id="fig|1434110.4.peg.3571"/>
<keyword evidence="3" id="KW-1185">Reference proteome</keyword>
<dbReference type="SUPFAM" id="SSF56349">
    <property type="entry name" value="DNA breaking-rejoining enzymes"/>
    <property type="match status" value="1"/>
</dbReference>
<dbReference type="EMBL" id="CP009516">
    <property type="protein sequence ID" value="AKB79248.1"/>
    <property type="molecule type" value="Genomic_DNA"/>
</dbReference>
<sequence>MGVIDVLEDELLFKQAATTGIWRGDICNIKNNHIHLNENILYFYEAKKKSMYDAPLLDDIVLLIRKVWNSREKIRRNFCSHLLGGPHITDSRFTANMQGFIKGLSTH</sequence>
<evidence type="ECO:0000256" key="1">
    <source>
        <dbReference type="ARBA" id="ARBA00023172"/>
    </source>
</evidence>
<dbReference type="GO" id="GO:0015074">
    <property type="term" value="P:DNA integration"/>
    <property type="evidence" value="ECO:0007669"/>
    <property type="project" value="InterPro"/>
</dbReference>
<name>A0A0E3SHJ1_9EURY</name>
<accession>A0A0E3SHJ1</accession>
<reference evidence="2 3" key="1">
    <citation type="submission" date="2014-07" db="EMBL/GenBank/DDBJ databases">
        <title>Methanogenic archaea and the global carbon cycle.</title>
        <authorList>
            <person name="Henriksen J.R."/>
            <person name="Luke J."/>
            <person name="Reinhart S."/>
            <person name="Benedict M.N."/>
            <person name="Youngblut N.D."/>
            <person name="Metcalf M.E."/>
            <person name="Whitaker R.J."/>
            <person name="Metcalf W.W."/>
        </authorList>
    </citation>
    <scope>NUCLEOTIDE SEQUENCE [LARGE SCALE GENOMIC DNA]</scope>
    <source>
        <strain evidence="2 3">HB-1</strain>
    </source>
</reference>
<organism evidence="2 3">
    <name type="scientific">Methanosarcina horonobensis HB-1 = JCM 15518</name>
    <dbReference type="NCBI Taxonomy" id="1434110"/>
    <lineage>
        <taxon>Archaea</taxon>
        <taxon>Methanobacteriati</taxon>
        <taxon>Methanobacteriota</taxon>
        <taxon>Stenosarchaea group</taxon>
        <taxon>Methanomicrobia</taxon>
        <taxon>Methanosarcinales</taxon>
        <taxon>Methanosarcinaceae</taxon>
        <taxon>Methanosarcina</taxon>
    </lineage>
</organism>
<keyword evidence="1" id="KW-0233">DNA recombination</keyword>
<gene>
    <name evidence="2" type="ORF">MSHOH_2765</name>
</gene>
<dbReference type="AlphaFoldDB" id="A0A0E3SHJ1"/>
<dbReference type="HOGENOM" id="CLU_2204129_0_0_2"/>
<dbReference type="GeneID" id="24832080"/>
<evidence type="ECO:0000313" key="3">
    <source>
        <dbReference type="Proteomes" id="UP000033101"/>
    </source>
</evidence>
<dbReference type="GO" id="GO:0003677">
    <property type="term" value="F:DNA binding"/>
    <property type="evidence" value="ECO:0007669"/>
    <property type="project" value="InterPro"/>
</dbReference>